<comment type="caution">
    <text evidence="1">The sequence shown here is derived from an EMBL/GenBank/DDBJ whole genome shotgun (WGS) entry which is preliminary data.</text>
</comment>
<evidence type="ECO:0000313" key="2">
    <source>
        <dbReference type="Proteomes" id="UP001165960"/>
    </source>
</evidence>
<organism evidence="1 2">
    <name type="scientific">Entomophthora muscae</name>
    <dbReference type="NCBI Taxonomy" id="34485"/>
    <lineage>
        <taxon>Eukaryota</taxon>
        <taxon>Fungi</taxon>
        <taxon>Fungi incertae sedis</taxon>
        <taxon>Zoopagomycota</taxon>
        <taxon>Entomophthoromycotina</taxon>
        <taxon>Entomophthoromycetes</taxon>
        <taxon>Entomophthorales</taxon>
        <taxon>Entomophthoraceae</taxon>
        <taxon>Entomophthora</taxon>
    </lineage>
</organism>
<reference evidence="1" key="1">
    <citation type="submission" date="2022-04" db="EMBL/GenBank/DDBJ databases">
        <title>Genome of the entomopathogenic fungus Entomophthora muscae.</title>
        <authorList>
            <person name="Elya C."/>
            <person name="Lovett B.R."/>
            <person name="Lee E."/>
            <person name="Macias A.M."/>
            <person name="Hajek A.E."/>
            <person name="De Bivort B.L."/>
            <person name="Kasson M.T."/>
            <person name="De Fine Licht H.H."/>
            <person name="Stajich J.E."/>
        </authorList>
    </citation>
    <scope>NUCLEOTIDE SEQUENCE</scope>
    <source>
        <strain evidence="1">Berkeley</strain>
    </source>
</reference>
<name>A0ACC2SFE6_9FUNG</name>
<dbReference type="Proteomes" id="UP001165960">
    <property type="component" value="Unassembled WGS sequence"/>
</dbReference>
<protein>
    <submittedName>
        <fullName evidence="1">Uncharacterized protein</fullName>
    </submittedName>
</protein>
<dbReference type="EMBL" id="QTSX02005093">
    <property type="protein sequence ID" value="KAJ9061134.1"/>
    <property type="molecule type" value="Genomic_DNA"/>
</dbReference>
<proteinExistence type="predicted"/>
<accession>A0ACC2SFE6</accession>
<keyword evidence="2" id="KW-1185">Reference proteome</keyword>
<evidence type="ECO:0000313" key="1">
    <source>
        <dbReference type="EMBL" id="KAJ9061134.1"/>
    </source>
</evidence>
<gene>
    <name evidence="1" type="ORF">DSO57_1023479</name>
</gene>
<sequence length="132" mass="15584">MSQEINTIFQQFRDNLDKHHDRREKIIITSRDITAKSKKVIFGLHRLSKNSNADLFKKSEDAIKVIIDSFKSISAELQGANFYRYYRQISPGIQEFIEAISFKHFSPNQYTDFYILDSRNVKFLHSPFFLSL</sequence>